<keyword evidence="3" id="KW-1185">Reference proteome</keyword>
<comment type="caution">
    <text evidence="2">The sequence shown here is derived from an EMBL/GenBank/DDBJ whole genome shotgun (WGS) entry which is preliminary data.</text>
</comment>
<reference evidence="3" key="1">
    <citation type="journal article" date="2019" name="Int. J. Syst. Evol. Microbiol.">
        <title>The Global Catalogue of Microorganisms (GCM) 10K type strain sequencing project: providing services to taxonomists for standard genome sequencing and annotation.</title>
        <authorList>
            <consortium name="The Broad Institute Genomics Platform"/>
            <consortium name="The Broad Institute Genome Sequencing Center for Infectious Disease"/>
            <person name="Wu L."/>
            <person name="Ma J."/>
        </authorList>
    </citation>
    <scope>NUCLEOTIDE SEQUENCE [LARGE SCALE GENOMIC DNA]</scope>
    <source>
        <strain evidence="3">TBRC 1276</strain>
    </source>
</reference>
<accession>A0ABV8GRQ9</accession>
<gene>
    <name evidence="2" type="ORF">ACFOY2_51155</name>
</gene>
<evidence type="ECO:0008006" key="4">
    <source>
        <dbReference type="Google" id="ProtNLM"/>
    </source>
</evidence>
<name>A0ABV8GRQ9_9ACTN</name>
<evidence type="ECO:0000313" key="3">
    <source>
        <dbReference type="Proteomes" id="UP001595851"/>
    </source>
</evidence>
<organism evidence="2 3">
    <name type="scientific">Nonomuraea purpurea</name>
    <dbReference type="NCBI Taxonomy" id="1849276"/>
    <lineage>
        <taxon>Bacteria</taxon>
        <taxon>Bacillati</taxon>
        <taxon>Actinomycetota</taxon>
        <taxon>Actinomycetes</taxon>
        <taxon>Streptosporangiales</taxon>
        <taxon>Streptosporangiaceae</taxon>
        <taxon>Nonomuraea</taxon>
    </lineage>
</organism>
<dbReference type="EMBL" id="JBHSBI010000048">
    <property type="protein sequence ID" value="MFC4015649.1"/>
    <property type="molecule type" value="Genomic_DNA"/>
</dbReference>
<dbReference type="Proteomes" id="UP001595851">
    <property type="component" value="Unassembled WGS sequence"/>
</dbReference>
<feature type="region of interest" description="Disordered" evidence="1">
    <location>
        <begin position="1"/>
        <end position="35"/>
    </location>
</feature>
<sequence>MSQAPERGSPPPELELPRDFPGLDGDDGGGPFVDHGEVRRAIRDLRAGITALRGSTLPGMSATWTGPGTVNEVSYRGNVGREQAGSWDAADAFGGNIEQAYAVFGPSYERLMEYVENWADAVEQAISNYEKGQRDSSA</sequence>
<dbReference type="RefSeq" id="WP_379535461.1">
    <property type="nucleotide sequence ID" value="NZ_JBHSBI010000048.1"/>
</dbReference>
<evidence type="ECO:0000313" key="2">
    <source>
        <dbReference type="EMBL" id="MFC4015649.1"/>
    </source>
</evidence>
<evidence type="ECO:0000256" key="1">
    <source>
        <dbReference type="SAM" id="MobiDB-lite"/>
    </source>
</evidence>
<protein>
    <recommendedName>
        <fullName evidence="4">PE domain-containing protein</fullName>
    </recommendedName>
</protein>
<proteinExistence type="predicted"/>